<accession>A0A974HFP6</accession>
<dbReference type="PROSITE" id="PS50878">
    <property type="entry name" value="RT_POL"/>
    <property type="match status" value="1"/>
</dbReference>
<dbReference type="SUPFAM" id="SSF82771">
    <property type="entry name" value="GIY-YIG endonuclease"/>
    <property type="match status" value="1"/>
</dbReference>
<dbReference type="InterPro" id="IPR043502">
    <property type="entry name" value="DNA/RNA_pol_sf"/>
</dbReference>
<dbReference type="InterPro" id="IPR058912">
    <property type="entry name" value="HTH_animal"/>
</dbReference>
<evidence type="ECO:0000259" key="1">
    <source>
        <dbReference type="PROSITE" id="PS50164"/>
    </source>
</evidence>
<dbReference type="Proteomes" id="UP000694892">
    <property type="component" value="Chromosome 6L"/>
</dbReference>
<dbReference type="InterPro" id="IPR035901">
    <property type="entry name" value="GIY-YIG_endonuc_sf"/>
</dbReference>
<feature type="domain" description="Reverse transcriptase" evidence="2">
    <location>
        <begin position="1"/>
        <end position="200"/>
    </location>
</feature>
<dbReference type="OMA" id="EGINTND"/>
<dbReference type="AlphaFoldDB" id="A0A974HFP6"/>
<dbReference type="PANTHER" id="PTHR21301">
    <property type="entry name" value="REVERSE TRANSCRIPTASE"/>
    <property type="match status" value="1"/>
</dbReference>
<organism evidence="3 4">
    <name type="scientific">Xenopus laevis</name>
    <name type="common">African clawed frog</name>
    <dbReference type="NCBI Taxonomy" id="8355"/>
    <lineage>
        <taxon>Eukaryota</taxon>
        <taxon>Metazoa</taxon>
        <taxon>Chordata</taxon>
        <taxon>Craniata</taxon>
        <taxon>Vertebrata</taxon>
        <taxon>Euteleostomi</taxon>
        <taxon>Amphibia</taxon>
        <taxon>Batrachia</taxon>
        <taxon>Anura</taxon>
        <taxon>Pipoidea</taxon>
        <taxon>Pipidae</taxon>
        <taxon>Xenopodinae</taxon>
        <taxon>Xenopus</taxon>
        <taxon>Xenopus</taxon>
    </lineage>
</organism>
<gene>
    <name evidence="3" type="ORF">XELAEV_18031398mg</name>
</gene>
<dbReference type="Pfam" id="PF01541">
    <property type="entry name" value="GIY-YIG"/>
    <property type="match status" value="1"/>
</dbReference>
<dbReference type="PANTHER" id="PTHR21301:SF13">
    <property type="match status" value="1"/>
</dbReference>
<dbReference type="PROSITE" id="PS50164">
    <property type="entry name" value="GIY_YIG"/>
    <property type="match status" value="1"/>
</dbReference>
<evidence type="ECO:0008006" key="5">
    <source>
        <dbReference type="Google" id="ProtNLM"/>
    </source>
</evidence>
<reference evidence="4" key="1">
    <citation type="journal article" date="2016" name="Nature">
        <title>Genome evolution in the allotetraploid frog Xenopus laevis.</title>
        <authorList>
            <person name="Session A.M."/>
            <person name="Uno Y."/>
            <person name="Kwon T."/>
            <person name="Chapman J.A."/>
            <person name="Toyoda A."/>
            <person name="Takahashi S."/>
            <person name="Fukui A."/>
            <person name="Hikosaka A."/>
            <person name="Suzuki A."/>
            <person name="Kondo M."/>
            <person name="van Heeringen S.J."/>
            <person name="Quigley I."/>
            <person name="Heinz S."/>
            <person name="Ogino H."/>
            <person name="Ochi H."/>
            <person name="Hellsten U."/>
            <person name="Lyons J.B."/>
            <person name="Simakov O."/>
            <person name="Putnam N."/>
            <person name="Stites J."/>
            <person name="Kuroki Y."/>
            <person name="Tanaka T."/>
            <person name="Michiue T."/>
            <person name="Watanabe M."/>
            <person name="Bogdanovic O."/>
            <person name="Lister R."/>
            <person name="Georgiou G."/>
            <person name="Paranjpe S.S."/>
            <person name="van Kruijsbergen I."/>
            <person name="Shu S."/>
            <person name="Carlson J."/>
            <person name="Kinoshita T."/>
            <person name="Ohta Y."/>
            <person name="Mawaribuchi S."/>
            <person name="Jenkins J."/>
            <person name="Grimwood J."/>
            <person name="Schmutz J."/>
            <person name="Mitros T."/>
            <person name="Mozaffari S.V."/>
            <person name="Suzuki Y."/>
            <person name="Haramoto Y."/>
            <person name="Yamamoto T.S."/>
            <person name="Takagi C."/>
            <person name="Heald R."/>
            <person name="Miller K."/>
            <person name="Haudenschild C."/>
            <person name="Kitzman J."/>
            <person name="Nakayama T."/>
            <person name="Izutsu Y."/>
            <person name="Robert J."/>
            <person name="Fortriede J."/>
            <person name="Burns K."/>
            <person name="Lotay V."/>
            <person name="Karimi K."/>
            <person name="Yasuoka Y."/>
            <person name="Dichmann D.S."/>
            <person name="Flajnik M.F."/>
            <person name="Houston D.W."/>
            <person name="Shendure J."/>
            <person name="DuPasquier L."/>
            <person name="Vize P.D."/>
            <person name="Zorn A.M."/>
            <person name="Ito M."/>
            <person name="Marcotte E.M."/>
            <person name="Wallingford J.B."/>
            <person name="Ito Y."/>
            <person name="Asashima M."/>
            <person name="Ueno N."/>
            <person name="Matsuda Y."/>
            <person name="Veenstra G.J."/>
            <person name="Fujiyama A."/>
            <person name="Harland R.M."/>
            <person name="Taira M."/>
            <person name="Rokhsar D.S."/>
        </authorList>
    </citation>
    <scope>NUCLEOTIDE SEQUENCE [LARGE SCALE GENOMIC DNA]</scope>
    <source>
        <strain evidence="4">J</strain>
    </source>
</reference>
<proteinExistence type="predicted"/>
<dbReference type="InterPro" id="IPR000477">
    <property type="entry name" value="RT_dom"/>
</dbReference>
<dbReference type="Gene3D" id="3.40.1440.10">
    <property type="entry name" value="GIY-YIG endonuclease"/>
    <property type="match status" value="1"/>
</dbReference>
<evidence type="ECO:0000313" key="4">
    <source>
        <dbReference type="Proteomes" id="UP000694892"/>
    </source>
</evidence>
<dbReference type="Pfam" id="PF00078">
    <property type="entry name" value="RVT_1"/>
    <property type="match status" value="1"/>
</dbReference>
<sequence length="506" mass="58339">MEVCDAVLAHVVPPLSKTVRGTTDVLDKLGKIVWHGEYSWATLDVASLYSSIPHDKGLEAIKFHLDRYSKYTEELKGFLLQAIGFLLKHNYFLFNGQYYFQKCGTAMGAKFAPSFANLYMGWWEETHMTATSNQYLKFCIRYIDDLLCIWTGGEQKFREFVEGINTNDLNLRFTDTFSKDEIEFLDVKLMTKANIIHTTIYRKPCSGITLLHAQSCHPKSQIAGIPIGQFLRLRRNCSTLGEYKTKANEMRDRFKERGYNNRLIQRAYTRAENTDRDILLAPQNKTYKKEFGQKISFITRYSRQYKKIVKTVKKFLPILYADSDFCRILIPGIGCVARHAYTLGDSLSPSLFKEKNNSKQEFLRYSGCFKCGHNRCVTCKYLKVSGEFNSTVTTTTYKIKQYINCCSKGIVYLITCTKCGKQYVGCTTRSLKERIREHINQVSNIKLSSKTNVTRHFQECNNSNLQYFSIQGIEQIKTGIRGGDLLRYIDLLDFSPTNQVDVTCYI</sequence>
<dbReference type="EMBL" id="CM004476">
    <property type="protein sequence ID" value="OCT76204.1"/>
    <property type="molecule type" value="Genomic_DNA"/>
</dbReference>
<protein>
    <recommendedName>
        <fullName evidence="5">Reverse transcriptase domain-containing protein</fullName>
    </recommendedName>
</protein>
<feature type="domain" description="GIY-YIG" evidence="1">
    <location>
        <begin position="407"/>
        <end position="482"/>
    </location>
</feature>
<name>A0A974HFP6_XENLA</name>
<evidence type="ECO:0000313" key="3">
    <source>
        <dbReference type="EMBL" id="OCT76204.1"/>
    </source>
</evidence>
<dbReference type="Pfam" id="PF26215">
    <property type="entry name" value="HTH_animal"/>
    <property type="match status" value="1"/>
</dbReference>
<dbReference type="SUPFAM" id="SSF56672">
    <property type="entry name" value="DNA/RNA polymerases"/>
    <property type="match status" value="1"/>
</dbReference>
<evidence type="ECO:0000259" key="2">
    <source>
        <dbReference type="PROSITE" id="PS50878"/>
    </source>
</evidence>
<dbReference type="InterPro" id="IPR000305">
    <property type="entry name" value="GIY-YIG_endonuc"/>
</dbReference>